<feature type="domain" description="Pyridoxamine 5'-phosphate oxidase N-terminal" evidence="2">
    <location>
        <begin position="6"/>
        <end position="133"/>
    </location>
</feature>
<dbReference type="GO" id="GO:0005829">
    <property type="term" value="C:cytosol"/>
    <property type="evidence" value="ECO:0007669"/>
    <property type="project" value="TreeGrafter"/>
</dbReference>
<name>A0A7D6V6K9_9NOCA</name>
<dbReference type="PANTHER" id="PTHR35176">
    <property type="entry name" value="HEME OXYGENASE HI_0854-RELATED"/>
    <property type="match status" value="1"/>
</dbReference>
<evidence type="ECO:0000256" key="1">
    <source>
        <dbReference type="ARBA" id="ARBA00023002"/>
    </source>
</evidence>
<organism evidence="3 4">
    <name type="scientific">Nocardia huaxiensis</name>
    <dbReference type="NCBI Taxonomy" id="2755382"/>
    <lineage>
        <taxon>Bacteria</taxon>
        <taxon>Bacillati</taxon>
        <taxon>Actinomycetota</taxon>
        <taxon>Actinomycetes</taxon>
        <taxon>Mycobacteriales</taxon>
        <taxon>Nocardiaceae</taxon>
        <taxon>Nocardia</taxon>
    </lineage>
</organism>
<dbReference type="PANTHER" id="PTHR35176:SF6">
    <property type="entry name" value="HEME OXYGENASE HI_0854-RELATED"/>
    <property type="match status" value="1"/>
</dbReference>
<keyword evidence="1" id="KW-0560">Oxidoreductase</keyword>
<reference evidence="3 4" key="1">
    <citation type="submission" date="2020-07" db="EMBL/GenBank/DDBJ databases">
        <authorList>
            <person name="Zhuang K."/>
            <person name="Ran Y."/>
        </authorList>
    </citation>
    <scope>NUCLEOTIDE SEQUENCE [LARGE SCALE GENOMIC DNA]</scope>
    <source>
        <strain evidence="3 4">WCH-YHL-001</strain>
    </source>
</reference>
<proteinExistence type="predicted"/>
<evidence type="ECO:0000259" key="2">
    <source>
        <dbReference type="Pfam" id="PF01243"/>
    </source>
</evidence>
<dbReference type="EMBL" id="CP059399">
    <property type="protein sequence ID" value="QLY28761.1"/>
    <property type="molecule type" value="Genomic_DNA"/>
</dbReference>
<dbReference type="InterPro" id="IPR012349">
    <property type="entry name" value="Split_barrel_FMN-bd"/>
</dbReference>
<dbReference type="AlphaFoldDB" id="A0A7D6V6K9"/>
<dbReference type="KEGG" id="nhu:H0264_25970"/>
<dbReference type="SUPFAM" id="SSF50475">
    <property type="entry name" value="FMN-binding split barrel"/>
    <property type="match status" value="1"/>
</dbReference>
<protein>
    <submittedName>
        <fullName evidence="3">PPOX class F420-dependent oxidoreductase</fullName>
    </submittedName>
</protein>
<dbReference type="InterPro" id="IPR011576">
    <property type="entry name" value="Pyridox_Oxase_N"/>
</dbReference>
<gene>
    <name evidence="3" type="ORF">H0264_25970</name>
</gene>
<dbReference type="InterPro" id="IPR019920">
    <property type="entry name" value="F420-binding_dom_put"/>
</dbReference>
<dbReference type="GO" id="GO:0070967">
    <property type="term" value="F:coenzyme F420 binding"/>
    <property type="evidence" value="ECO:0007669"/>
    <property type="project" value="TreeGrafter"/>
</dbReference>
<dbReference type="GO" id="GO:0016627">
    <property type="term" value="F:oxidoreductase activity, acting on the CH-CH group of donors"/>
    <property type="evidence" value="ECO:0007669"/>
    <property type="project" value="TreeGrafter"/>
</dbReference>
<dbReference type="NCBIfam" id="TIGR03618">
    <property type="entry name" value="Rv1155_F420"/>
    <property type="match status" value="1"/>
</dbReference>
<keyword evidence="4" id="KW-1185">Reference proteome</keyword>
<dbReference type="Proteomes" id="UP000515512">
    <property type="component" value="Chromosome"/>
</dbReference>
<accession>A0A7D6V6K9</accession>
<sequence length="147" mass="16753">MATKLDATAREWLTEPRFWVLATLNPSGQPQLTPMWADLETIDGVEHIVVNTSVGRIKDRNLRRDPRLSLCAFDPENPYARMEIRGRAVGFIEGEQAVHGMDRLTRKYLGVETYPWLLPDETRVIVLIEPDYVHHTVGVEPFPDSAT</sequence>
<dbReference type="RefSeq" id="WP_181579967.1">
    <property type="nucleotide sequence ID" value="NZ_CP059399.1"/>
</dbReference>
<evidence type="ECO:0000313" key="4">
    <source>
        <dbReference type="Proteomes" id="UP000515512"/>
    </source>
</evidence>
<dbReference type="Pfam" id="PF01243">
    <property type="entry name" value="PNPOx_N"/>
    <property type="match status" value="1"/>
</dbReference>
<dbReference type="InterPro" id="IPR052019">
    <property type="entry name" value="F420H2_bilvrd_red/Heme_oxyg"/>
</dbReference>
<dbReference type="Gene3D" id="2.30.110.10">
    <property type="entry name" value="Electron Transport, Fmn-binding Protein, Chain A"/>
    <property type="match status" value="1"/>
</dbReference>
<evidence type="ECO:0000313" key="3">
    <source>
        <dbReference type="EMBL" id="QLY28761.1"/>
    </source>
</evidence>